<comment type="caution">
    <text evidence="1">The sequence shown here is derived from an EMBL/GenBank/DDBJ whole genome shotgun (WGS) entry which is preliminary data.</text>
</comment>
<dbReference type="PANTHER" id="PTHR11697">
    <property type="entry name" value="GENERAL TRANSCRIPTION FACTOR 2-RELATED ZINC FINGER PROTEIN"/>
    <property type="match status" value="1"/>
</dbReference>
<evidence type="ECO:0000313" key="1">
    <source>
        <dbReference type="EMBL" id="OAY58861.1"/>
    </source>
</evidence>
<dbReference type="InterPro" id="IPR055298">
    <property type="entry name" value="AtLOH3-like"/>
</dbReference>
<protein>
    <submittedName>
        <fullName evidence="1">Uncharacterized protein</fullName>
    </submittedName>
</protein>
<proteinExistence type="predicted"/>
<name>A0A2C9WFW2_MANES</name>
<dbReference type="PANTHER" id="PTHR11697:SF230">
    <property type="entry name" value="ZINC FINGER, MYM DOMAIN CONTAINING 1"/>
    <property type="match status" value="1"/>
</dbReference>
<evidence type="ECO:0000313" key="2">
    <source>
        <dbReference type="Proteomes" id="UP000091857"/>
    </source>
</evidence>
<dbReference type="Gramene" id="Manes.02G212660.1.v8.1">
    <property type="protein sequence ID" value="Manes.02G212660.1.v8.1.CDS.1"/>
    <property type="gene ID" value="Manes.02G212660.v8.1"/>
</dbReference>
<dbReference type="AlphaFoldDB" id="A0A2C9WFW2"/>
<dbReference type="Proteomes" id="UP000091857">
    <property type="component" value="Chromosome 2"/>
</dbReference>
<keyword evidence="2" id="KW-1185">Reference proteome</keyword>
<reference evidence="2" key="1">
    <citation type="journal article" date="2016" name="Nat. Biotechnol.">
        <title>Sequencing wild and cultivated cassava and related species reveals extensive interspecific hybridization and genetic diversity.</title>
        <authorList>
            <person name="Bredeson J.V."/>
            <person name="Lyons J.B."/>
            <person name="Prochnik S.E."/>
            <person name="Wu G.A."/>
            <person name="Ha C.M."/>
            <person name="Edsinger-Gonzales E."/>
            <person name="Grimwood J."/>
            <person name="Schmutz J."/>
            <person name="Rabbi I.Y."/>
            <person name="Egesi C."/>
            <person name="Nauluvula P."/>
            <person name="Lebot V."/>
            <person name="Ndunguru J."/>
            <person name="Mkamilo G."/>
            <person name="Bart R.S."/>
            <person name="Setter T.L."/>
            <person name="Gleadow R.M."/>
            <person name="Kulakow P."/>
            <person name="Ferguson M.E."/>
            <person name="Rounsley S."/>
            <person name="Rokhsar D.S."/>
        </authorList>
    </citation>
    <scope>NUCLEOTIDE SEQUENCE [LARGE SCALE GENOMIC DNA]</scope>
    <source>
        <strain evidence="2">cv. AM560-2</strain>
    </source>
</reference>
<dbReference type="EMBL" id="CM004388">
    <property type="protein sequence ID" value="OAY58861.1"/>
    <property type="molecule type" value="Genomic_DNA"/>
</dbReference>
<sequence>MHLFSFVIDVLEYIGENGNDNLHRAAAIDLLDIMSCFEFVFVLLLMRKNLRITHNLLQVLKRRDQDIINTMHLVKVFKYHLQIVRDDGWESLLLEIVQFCGKHDVVILEMDDLYTIRGRSRRRTEKIINLHFYHVELFYSIIDMEFLELDNYFDELNTNLLLYMACLNPKDSFFAFNSSKLIEFAKFYPCEFFSIALLELRIST</sequence>
<dbReference type="STRING" id="3983.A0A2C9WFW2"/>
<organism evidence="1 2">
    <name type="scientific">Manihot esculenta</name>
    <name type="common">Cassava</name>
    <name type="synonym">Jatropha manihot</name>
    <dbReference type="NCBI Taxonomy" id="3983"/>
    <lineage>
        <taxon>Eukaryota</taxon>
        <taxon>Viridiplantae</taxon>
        <taxon>Streptophyta</taxon>
        <taxon>Embryophyta</taxon>
        <taxon>Tracheophyta</taxon>
        <taxon>Spermatophyta</taxon>
        <taxon>Magnoliopsida</taxon>
        <taxon>eudicotyledons</taxon>
        <taxon>Gunneridae</taxon>
        <taxon>Pentapetalae</taxon>
        <taxon>rosids</taxon>
        <taxon>fabids</taxon>
        <taxon>Malpighiales</taxon>
        <taxon>Euphorbiaceae</taxon>
        <taxon>Crotonoideae</taxon>
        <taxon>Manihoteae</taxon>
        <taxon>Manihot</taxon>
    </lineage>
</organism>
<gene>
    <name evidence="1" type="ORF">MANES_02G212660v8</name>
</gene>
<accession>A0A2C9WFW2</accession>